<dbReference type="PROSITE" id="PS51782">
    <property type="entry name" value="LYSM"/>
    <property type="match status" value="1"/>
</dbReference>
<evidence type="ECO:0000313" key="5">
    <source>
        <dbReference type="Proteomes" id="UP001317822"/>
    </source>
</evidence>
<dbReference type="InterPro" id="IPR020012">
    <property type="entry name" value="LysM_FimV"/>
</dbReference>
<dbReference type="InterPro" id="IPR038440">
    <property type="entry name" value="FimV_C_sf"/>
</dbReference>
<name>A0ABM8DCA9_9GAMM</name>
<keyword evidence="5" id="KW-1185">Reference proteome</keyword>
<dbReference type="InterPro" id="IPR057840">
    <property type="entry name" value="FimV_N"/>
</dbReference>
<feature type="region of interest" description="Disordered" evidence="2">
    <location>
        <begin position="160"/>
        <end position="193"/>
    </location>
</feature>
<evidence type="ECO:0000313" key="4">
    <source>
        <dbReference type="EMBL" id="BDU16147.1"/>
    </source>
</evidence>
<feature type="region of interest" description="Disordered" evidence="2">
    <location>
        <begin position="207"/>
        <end position="234"/>
    </location>
</feature>
<sequence>MKQPEAKQPVARQSSASRYVRTALGLALALASGAASALGLGQIEVKSRLGQPFLAEIPIISSDPAELENLQAELASPLVFARVGLQPPMGVIAELQFTSALDAAGRPVIRVTTAQPVNEPLLTFLVSVDWGQGRLVREYAALVDAPRTVSAPMQPAIEETVVSEPNIIEREPEAAAPQTAEAPPATTPEEEVEQAIAREENAAADNEIPAAPPQPQAQPQVAVATPPRAPVPDAARELSGDYTVRRGDTLSEIAGRMEGQASLDQAMIALLRANPDAFIDGNINLLKAGAVLEVPPGDELASVDAGEARRLVAQHVQQWRDARRAVPQPAMEGAVASAAGAPASNAPGNNATAGGSASADARLEIVPPEAARAAQAGTQSGIQAGGEGQMLRQELQQTQETVAAREAEVQELKSRVAELEQLQKQQQQLIAMKDSELAAAQQRVAKTNEQAAAQSGSPLPWIIGGGALLLALLGGWWMGRRPNKPAFRAPSDAASTTPSIADAFAPGPDIEAREAPETVVEPPAPEERAVDVRAPEEPAFELTPEPQAPVRPTAPAAPTAPIAPAWHIAANGNGRRGHVEPTLATQPGQERLELARAYIDLGDRESARQLLSEVVINGDLAARQAASRMLQDLG</sequence>
<reference evidence="4 5" key="1">
    <citation type="journal article" date="2023" name="Int. J. Syst. Evol. Microbiol.">
        <title>Physiological and genomic analyses of cobalamin (vitamin B12)-auxotrophy of Lysobacter auxotrophicus sp. nov., a methionine-auxotrophic chitinolytic bacterium isolated from chitin-treated soil.</title>
        <authorList>
            <person name="Saito A."/>
            <person name="Dohra H."/>
            <person name="Hamada M."/>
            <person name="Moriuchi R."/>
            <person name="Kotsuchibashi Y."/>
            <person name="Mori K."/>
        </authorList>
    </citation>
    <scope>NUCLEOTIDE SEQUENCE [LARGE SCALE GENOMIC DNA]</scope>
    <source>
        <strain evidence="4 5">5-21a</strain>
    </source>
</reference>
<dbReference type="Proteomes" id="UP001317822">
    <property type="component" value="Chromosome"/>
</dbReference>
<proteinExistence type="predicted"/>
<dbReference type="CDD" id="cd00118">
    <property type="entry name" value="LysM"/>
    <property type="match status" value="1"/>
</dbReference>
<protein>
    <submittedName>
        <fullName evidence="4">LysM peptidoglycan-binding domain-containing protein</fullName>
    </submittedName>
</protein>
<feature type="coiled-coil region" evidence="1">
    <location>
        <begin position="395"/>
        <end position="450"/>
    </location>
</feature>
<accession>A0ABM8DCA9</accession>
<dbReference type="InterPro" id="IPR020011">
    <property type="entry name" value="FimV_C"/>
</dbReference>
<dbReference type="Gene3D" id="1.20.58.2200">
    <property type="match status" value="1"/>
</dbReference>
<dbReference type="InterPro" id="IPR018392">
    <property type="entry name" value="LysM"/>
</dbReference>
<feature type="compositionally biased region" description="Low complexity" evidence="2">
    <location>
        <begin position="174"/>
        <end position="184"/>
    </location>
</feature>
<dbReference type="Gene3D" id="3.10.350.10">
    <property type="entry name" value="LysM domain"/>
    <property type="match status" value="1"/>
</dbReference>
<organism evidence="4 5">
    <name type="scientific">Lysobacter auxotrophicus</name>
    <dbReference type="NCBI Taxonomy" id="2992573"/>
    <lineage>
        <taxon>Bacteria</taxon>
        <taxon>Pseudomonadati</taxon>
        <taxon>Pseudomonadota</taxon>
        <taxon>Gammaproteobacteria</taxon>
        <taxon>Lysobacterales</taxon>
        <taxon>Lysobacteraceae</taxon>
        <taxon>Lysobacter</taxon>
    </lineage>
</organism>
<dbReference type="NCBIfam" id="TIGR03505">
    <property type="entry name" value="FimV_core"/>
    <property type="match status" value="1"/>
</dbReference>
<keyword evidence="1" id="KW-0175">Coiled coil</keyword>
<dbReference type="RefSeq" id="WP_425494575.1">
    <property type="nucleotide sequence ID" value="NZ_AP027041.1"/>
</dbReference>
<gene>
    <name evidence="4" type="ORF">LA521A_13480</name>
</gene>
<dbReference type="NCBIfam" id="TIGR03504">
    <property type="entry name" value="FimV_Cterm"/>
    <property type="match status" value="1"/>
</dbReference>
<dbReference type="InterPro" id="IPR036779">
    <property type="entry name" value="LysM_dom_sf"/>
</dbReference>
<evidence type="ECO:0000259" key="3">
    <source>
        <dbReference type="PROSITE" id="PS51782"/>
    </source>
</evidence>
<evidence type="ECO:0000256" key="1">
    <source>
        <dbReference type="SAM" id="Coils"/>
    </source>
</evidence>
<feature type="compositionally biased region" description="Low complexity" evidence="2">
    <location>
        <begin position="329"/>
        <end position="358"/>
    </location>
</feature>
<dbReference type="Pfam" id="PF25800">
    <property type="entry name" value="FimV_N"/>
    <property type="match status" value="1"/>
</dbReference>
<feature type="region of interest" description="Disordered" evidence="2">
    <location>
        <begin position="327"/>
        <end position="358"/>
    </location>
</feature>
<feature type="compositionally biased region" description="Low complexity" evidence="2">
    <location>
        <begin position="217"/>
        <end position="226"/>
    </location>
</feature>
<dbReference type="EMBL" id="AP027041">
    <property type="protein sequence ID" value="BDU16147.1"/>
    <property type="molecule type" value="Genomic_DNA"/>
</dbReference>
<evidence type="ECO:0000256" key="2">
    <source>
        <dbReference type="SAM" id="MobiDB-lite"/>
    </source>
</evidence>
<feature type="domain" description="LysM" evidence="3">
    <location>
        <begin position="240"/>
        <end position="294"/>
    </location>
</feature>